<evidence type="ECO:0000313" key="1">
    <source>
        <dbReference type="EMBL" id="ETB61831.1"/>
    </source>
</evidence>
<accession>V7PQF3</accession>
<protein>
    <submittedName>
        <fullName evidence="1">Uncharacterized protein</fullName>
    </submittedName>
</protein>
<dbReference type="OrthoDB" id="364513at2759"/>
<keyword evidence="2" id="KW-1185">Reference proteome</keyword>
<dbReference type="Proteomes" id="UP000018538">
    <property type="component" value="Unassembled WGS sequence"/>
</dbReference>
<organism evidence="1 2">
    <name type="scientific">Plasmodium yoelii 17X</name>
    <dbReference type="NCBI Taxonomy" id="1323249"/>
    <lineage>
        <taxon>Eukaryota</taxon>
        <taxon>Sar</taxon>
        <taxon>Alveolata</taxon>
        <taxon>Apicomplexa</taxon>
        <taxon>Aconoidasida</taxon>
        <taxon>Haemosporida</taxon>
        <taxon>Plasmodiidae</taxon>
        <taxon>Plasmodium</taxon>
        <taxon>Plasmodium (Vinckeia)</taxon>
    </lineage>
</organism>
<sequence>MCYLSKSLSKSINSIVLHFEFVKCKNLSNYTKKGKYYLIISYDQLIFYEKDFYQIQFKIFFCDIFKIYQCDSSNYIHITLKDQASINDIGIKGINKNILIKHLCVGYTTYYMFRLNKNIYMPIIIETYEERCKRTNKFQEIKKPELSIQPFIGYKKVFCDDYFFFIHKSFQNFTSPSSERALYIDYRGIEICVRIDDQKTMIDLDQAPDSSFYQLARSYLNILTNSEKSHLVLKKNFYYKKMNLSDDIAKWSGYEIFLKTETHTIISIIFRRSFIPPLLDKRQDIYITFKISYQSQKGSYAHFHTISTYFPAYFPAYLPTYFPTYLCIHLFIYLLIFVTDYNVTDKILYDELYMVANSITSNDINNIYYVNLIQAQLNSLIYNAEIYHHIETIIKIKPVYFDYVKMFLKYMLVTLKEGGVYISSDIMDFLEEEIKIERDFSYLLNLILSQIPGINLIDTHISEKKKINRILHRLSDYIIYCLDTGFMSHKYNITDFINGALKIDSERREDVNYILNFFLHLRETDYGKEYEKECLKMLEIEKDGDMKINKLLSSKKYTINDFFLFYLHQSGYINKYYKYKNDNDYKKIVSYILRYGVDLKIKKSVCKNLLIFSNDYKNKYNILVNSIVIFLYQNSDRQNFCLFILSTLINITNNNDEIKNQLIKLNISKVANFFILSKDYEIVHKVILLYINLSKEEYMCDDMINNGLFINFLDILFDLYYINLKIKKEICINILCIIGQVLNFKKYAIFLLNNYIGLIEVAIYIYQTTDFVFFNKIKIIYFFKQIAKYNYIIKTQICNYIIPLVIKEIYLFSNKNFIYSVLNLLNTISDYKTNCLALIQMNILDFIGFIKSLSILDLYKKAIQIEKKIKKNLDVVS</sequence>
<name>V7PQF3_PLAYE</name>
<dbReference type="EMBL" id="KI635736">
    <property type="protein sequence ID" value="ETB61831.1"/>
    <property type="molecule type" value="Genomic_DNA"/>
</dbReference>
<dbReference type="AlphaFoldDB" id="V7PQF3"/>
<gene>
    <name evidence="1" type="ORF">YYC_01643</name>
</gene>
<evidence type="ECO:0000313" key="2">
    <source>
        <dbReference type="Proteomes" id="UP000018538"/>
    </source>
</evidence>
<proteinExistence type="predicted"/>
<reference evidence="1 2" key="1">
    <citation type="submission" date="2013-11" db="EMBL/GenBank/DDBJ databases">
        <title>The Genome Sequence of Plasmodium yoelii 17X.</title>
        <authorList>
            <consortium name="The Broad Institute Genomics Platform"/>
            <consortium name="The Broad Institute Genome Sequencing Center for Infectious Disease"/>
            <person name="Neafsey D."/>
            <person name="Adams J."/>
            <person name="Walker B."/>
            <person name="Young S.K."/>
            <person name="Zeng Q."/>
            <person name="Gargeya S."/>
            <person name="Fitzgerald M."/>
            <person name="Haas B."/>
            <person name="Abouelleil A."/>
            <person name="Alvarado L."/>
            <person name="Chapman S.B."/>
            <person name="Gainer-Dewar J."/>
            <person name="Goldberg J."/>
            <person name="Griggs A."/>
            <person name="Gujja S."/>
            <person name="Hansen M."/>
            <person name="Howarth C."/>
            <person name="Imamovic A."/>
            <person name="Ireland A."/>
            <person name="Larimer J."/>
            <person name="McCowan C."/>
            <person name="Murphy C."/>
            <person name="Pearson M."/>
            <person name="Poon T.W."/>
            <person name="Priest M."/>
            <person name="Roberts A."/>
            <person name="Saif S."/>
            <person name="Shea T."/>
            <person name="Sykes S."/>
            <person name="Wortman J."/>
            <person name="Nusbaum C."/>
            <person name="Birren B."/>
        </authorList>
    </citation>
    <scope>NUCLEOTIDE SEQUENCE [LARGE SCALE GENOMIC DNA]</scope>
    <source>
        <strain evidence="1 2">17X</strain>
    </source>
</reference>